<sequence length="34" mass="4170">MAIIEMRQVLFLFKNIPYSFEYRIHANIPHKFSD</sequence>
<proteinExistence type="predicted"/>
<dbReference type="EMBL" id="CABVPX010000002">
    <property type="protein sequence ID" value="VWB21735.1"/>
    <property type="molecule type" value="Genomic_DNA"/>
</dbReference>
<organism evidence="1 2">
    <name type="scientific">Burkholderia arboris</name>
    <dbReference type="NCBI Taxonomy" id="488730"/>
    <lineage>
        <taxon>Bacteria</taxon>
        <taxon>Pseudomonadati</taxon>
        <taxon>Pseudomonadota</taxon>
        <taxon>Betaproteobacteria</taxon>
        <taxon>Burkholderiales</taxon>
        <taxon>Burkholderiaceae</taxon>
        <taxon>Burkholderia</taxon>
        <taxon>Burkholderia cepacia complex</taxon>
    </lineage>
</organism>
<dbReference type="AlphaFoldDB" id="A0A9Q9SDY7"/>
<evidence type="ECO:0000313" key="2">
    <source>
        <dbReference type="Proteomes" id="UP000494172"/>
    </source>
</evidence>
<protein>
    <submittedName>
        <fullName evidence="1">Uncharacterized protein</fullName>
    </submittedName>
</protein>
<gene>
    <name evidence="1" type="ORF">BAR24066_00864</name>
</gene>
<evidence type="ECO:0000313" key="1">
    <source>
        <dbReference type="EMBL" id="VWB21735.1"/>
    </source>
</evidence>
<name>A0A9Q9SDY7_9BURK</name>
<reference evidence="1 2" key="1">
    <citation type="submission" date="2019-09" db="EMBL/GenBank/DDBJ databases">
        <authorList>
            <person name="Depoorter E."/>
        </authorList>
    </citation>
    <scope>NUCLEOTIDE SEQUENCE [LARGE SCALE GENOMIC DNA]</scope>
    <source>
        <strain evidence="1">LMG 24066</strain>
    </source>
</reference>
<accession>A0A9Q9SDY7</accession>
<comment type="caution">
    <text evidence="1">The sequence shown here is derived from an EMBL/GenBank/DDBJ whole genome shotgun (WGS) entry which is preliminary data.</text>
</comment>
<dbReference type="Proteomes" id="UP000494172">
    <property type="component" value="Unassembled WGS sequence"/>
</dbReference>